<name>A0ACC2I6N6_9PLEO</name>
<keyword evidence="2" id="KW-1185">Reference proteome</keyword>
<comment type="caution">
    <text evidence="1">The sequence shown here is derived from an EMBL/GenBank/DDBJ whole genome shotgun (WGS) entry which is preliminary data.</text>
</comment>
<proteinExistence type="predicted"/>
<dbReference type="Proteomes" id="UP001153331">
    <property type="component" value="Unassembled WGS sequence"/>
</dbReference>
<evidence type="ECO:0000313" key="2">
    <source>
        <dbReference type="Proteomes" id="UP001153331"/>
    </source>
</evidence>
<protein>
    <submittedName>
        <fullName evidence="1">Uncharacterized protein</fullName>
    </submittedName>
</protein>
<dbReference type="EMBL" id="JAPHNI010000463">
    <property type="protein sequence ID" value="KAJ8110814.1"/>
    <property type="molecule type" value="Genomic_DNA"/>
</dbReference>
<evidence type="ECO:0000313" key="1">
    <source>
        <dbReference type="EMBL" id="KAJ8110814.1"/>
    </source>
</evidence>
<sequence>MYIISPLSQCASPEKRDKFLEYIKKIAPVTLHTEPNCYAYAWFRSAGDNTTVPSHWLRGFEVYETAEANQVAHRASDEYKAFRAAVSAEGLLSNPSDLRFWHPTGLGFLNKGGPTLFVPEGSSIQYIVTDEFVPKLRAKSQVFEELRSVVKVSQEDERVLTFWVQDRIGTFGEYPELEDDGAILVLVGSELSNWLELEDGRLGSNQESDSLGGDRGTEMNQHSLMES</sequence>
<gene>
    <name evidence="1" type="ORF">OPT61_g6435</name>
</gene>
<accession>A0ACC2I6N6</accession>
<organism evidence="1 2">
    <name type="scientific">Boeremia exigua</name>
    <dbReference type="NCBI Taxonomy" id="749465"/>
    <lineage>
        <taxon>Eukaryota</taxon>
        <taxon>Fungi</taxon>
        <taxon>Dikarya</taxon>
        <taxon>Ascomycota</taxon>
        <taxon>Pezizomycotina</taxon>
        <taxon>Dothideomycetes</taxon>
        <taxon>Pleosporomycetidae</taxon>
        <taxon>Pleosporales</taxon>
        <taxon>Pleosporineae</taxon>
        <taxon>Didymellaceae</taxon>
        <taxon>Boeremia</taxon>
    </lineage>
</organism>
<reference evidence="1" key="1">
    <citation type="submission" date="2022-11" db="EMBL/GenBank/DDBJ databases">
        <title>Genome Sequence of Boeremia exigua.</title>
        <authorList>
            <person name="Buettner E."/>
        </authorList>
    </citation>
    <scope>NUCLEOTIDE SEQUENCE</scope>
    <source>
        <strain evidence="1">CU02</strain>
    </source>
</reference>